<evidence type="ECO:0000256" key="1">
    <source>
        <dbReference type="ARBA" id="ARBA00022737"/>
    </source>
</evidence>
<comment type="caution">
    <text evidence="3">The sequence shown here is derived from an EMBL/GenBank/DDBJ whole genome shotgun (WGS) entry which is preliminary data.</text>
</comment>
<dbReference type="InterPro" id="IPR046349">
    <property type="entry name" value="C1-like_sf"/>
</dbReference>
<dbReference type="InterPro" id="IPR004146">
    <property type="entry name" value="DC1"/>
</dbReference>
<protein>
    <recommendedName>
        <fullName evidence="2">DC1 domain-containing protein</fullName>
    </recommendedName>
</protein>
<evidence type="ECO:0000313" key="4">
    <source>
        <dbReference type="Proteomes" id="UP001237642"/>
    </source>
</evidence>
<keyword evidence="1" id="KW-0677">Repeat</keyword>
<sequence>MHKVCAELPREIEHHLWPGKTLIANKKYTICDGCAGYGEAIFFSAGRPDDEAINIDLHIGCVTLPKIIKHETHHHQLDQVFDYDHACNACGWRARPYKHECKQCNFYICRGCIVKARTYKHRWDPHPLDLIYDAGMVEEHEYDFKCEYCSDDIDTNNWFYHCSKCDLSFHIDYCLKV</sequence>
<evidence type="ECO:0000259" key="2">
    <source>
        <dbReference type="Pfam" id="PF03107"/>
    </source>
</evidence>
<proteinExistence type="predicted"/>
<dbReference type="AlphaFoldDB" id="A0AAD8M1X9"/>
<feature type="domain" description="DC1" evidence="2">
    <location>
        <begin position="124"/>
        <end position="172"/>
    </location>
</feature>
<dbReference type="Proteomes" id="UP001237642">
    <property type="component" value="Unassembled WGS sequence"/>
</dbReference>
<gene>
    <name evidence="3" type="ORF">POM88_043319</name>
</gene>
<dbReference type="PANTHER" id="PTHR32410">
    <property type="entry name" value="CYSTEINE/HISTIDINE-RICH C1 DOMAIN FAMILY PROTEIN"/>
    <property type="match status" value="1"/>
</dbReference>
<dbReference type="Pfam" id="PF03107">
    <property type="entry name" value="C1_2"/>
    <property type="match status" value="1"/>
</dbReference>
<accession>A0AAD8M1X9</accession>
<name>A0AAD8M1X9_9APIA</name>
<reference evidence="3" key="2">
    <citation type="submission" date="2023-05" db="EMBL/GenBank/DDBJ databases">
        <authorList>
            <person name="Schelkunov M.I."/>
        </authorList>
    </citation>
    <scope>NUCLEOTIDE SEQUENCE</scope>
    <source>
        <strain evidence="3">Hsosn_3</strain>
        <tissue evidence="3">Leaf</tissue>
    </source>
</reference>
<evidence type="ECO:0000313" key="3">
    <source>
        <dbReference type="EMBL" id="KAK1358845.1"/>
    </source>
</evidence>
<dbReference type="EMBL" id="JAUIZM010000010">
    <property type="protein sequence ID" value="KAK1358845.1"/>
    <property type="molecule type" value="Genomic_DNA"/>
</dbReference>
<dbReference type="SUPFAM" id="SSF57889">
    <property type="entry name" value="Cysteine-rich domain"/>
    <property type="match status" value="1"/>
</dbReference>
<dbReference type="PANTHER" id="PTHR32410:SF216">
    <property type="entry name" value="PHORBOL-ESTER_DAG-TYPE DOMAIN-CONTAINING PROTEIN"/>
    <property type="match status" value="1"/>
</dbReference>
<organism evidence="3 4">
    <name type="scientific">Heracleum sosnowskyi</name>
    <dbReference type="NCBI Taxonomy" id="360622"/>
    <lineage>
        <taxon>Eukaryota</taxon>
        <taxon>Viridiplantae</taxon>
        <taxon>Streptophyta</taxon>
        <taxon>Embryophyta</taxon>
        <taxon>Tracheophyta</taxon>
        <taxon>Spermatophyta</taxon>
        <taxon>Magnoliopsida</taxon>
        <taxon>eudicotyledons</taxon>
        <taxon>Gunneridae</taxon>
        <taxon>Pentapetalae</taxon>
        <taxon>asterids</taxon>
        <taxon>campanulids</taxon>
        <taxon>Apiales</taxon>
        <taxon>Apiaceae</taxon>
        <taxon>Apioideae</taxon>
        <taxon>apioid superclade</taxon>
        <taxon>Tordylieae</taxon>
        <taxon>Tordyliinae</taxon>
        <taxon>Heracleum</taxon>
    </lineage>
</organism>
<keyword evidence="4" id="KW-1185">Reference proteome</keyword>
<dbReference type="InterPro" id="IPR053192">
    <property type="entry name" value="Vacuole_Formation_Reg"/>
</dbReference>
<reference evidence="3" key="1">
    <citation type="submission" date="2023-02" db="EMBL/GenBank/DDBJ databases">
        <title>Genome of toxic invasive species Heracleum sosnowskyi carries increased number of genes despite the absence of recent whole-genome duplications.</title>
        <authorList>
            <person name="Schelkunov M."/>
            <person name="Shtratnikova V."/>
            <person name="Makarenko M."/>
            <person name="Klepikova A."/>
            <person name="Omelchenko D."/>
            <person name="Novikova G."/>
            <person name="Obukhova E."/>
            <person name="Bogdanov V."/>
            <person name="Penin A."/>
            <person name="Logacheva M."/>
        </authorList>
    </citation>
    <scope>NUCLEOTIDE SEQUENCE</scope>
    <source>
        <strain evidence="3">Hsosn_3</strain>
        <tissue evidence="3">Leaf</tissue>
    </source>
</reference>